<evidence type="ECO:0000259" key="3">
    <source>
        <dbReference type="Pfam" id="PF25954"/>
    </source>
</evidence>
<dbReference type="GO" id="GO:0016020">
    <property type="term" value="C:membrane"/>
    <property type="evidence" value="ECO:0007669"/>
    <property type="project" value="InterPro"/>
</dbReference>
<feature type="domain" description="CzcB-like C-terminal circularly permuted SH3-like" evidence="4">
    <location>
        <begin position="297"/>
        <end position="358"/>
    </location>
</feature>
<evidence type="ECO:0000256" key="1">
    <source>
        <dbReference type="ARBA" id="ARBA00009477"/>
    </source>
</evidence>
<dbReference type="GO" id="GO:0022857">
    <property type="term" value="F:transmembrane transporter activity"/>
    <property type="evidence" value="ECO:0007669"/>
    <property type="project" value="InterPro"/>
</dbReference>
<dbReference type="Gene3D" id="2.40.50.100">
    <property type="match status" value="1"/>
</dbReference>
<keyword evidence="2" id="KW-0813">Transport</keyword>
<feature type="domain" description="CusB-like beta-barrel" evidence="3">
    <location>
        <begin position="213"/>
        <end position="289"/>
    </location>
</feature>
<dbReference type="GO" id="GO:0015679">
    <property type="term" value="P:plasma membrane copper ion transport"/>
    <property type="evidence" value="ECO:0007669"/>
    <property type="project" value="TreeGrafter"/>
</dbReference>
<evidence type="ECO:0000313" key="6">
    <source>
        <dbReference type="Proteomes" id="UP000516424"/>
    </source>
</evidence>
<dbReference type="Proteomes" id="UP000516424">
    <property type="component" value="Chromosome"/>
</dbReference>
<comment type="similarity">
    <text evidence="1">Belongs to the membrane fusion protein (MFP) (TC 8.A.1) family.</text>
</comment>
<proteinExistence type="inferred from homology"/>
<dbReference type="InterPro" id="IPR006143">
    <property type="entry name" value="RND_pump_MFP"/>
</dbReference>
<dbReference type="SUPFAM" id="SSF111369">
    <property type="entry name" value="HlyD-like secretion proteins"/>
    <property type="match status" value="1"/>
</dbReference>
<dbReference type="PANTHER" id="PTHR30097">
    <property type="entry name" value="CATION EFFLUX SYSTEM PROTEIN CUSB"/>
    <property type="match status" value="1"/>
</dbReference>
<dbReference type="InterPro" id="IPR058792">
    <property type="entry name" value="Beta-barrel_RND_2"/>
</dbReference>
<protein>
    <submittedName>
        <fullName evidence="5">RND transporter</fullName>
    </submittedName>
</protein>
<reference evidence="5 6" key="1">
    <citation type="journal article" date="2011" name="Microbiology">
        <title>Transcriptome response to different carbon sources in Acetobacter aceti.</title>
        <authorList>
            <person name="Sakurai K."/>
            <person name="Arai H."/>
            <person name="Ishii M."/>
            <person name="Igarashi Y."/>
        </authorList>
    </citation>
    <scope>NUCLEOTIDE SEQUENCE [LARGE SCALE GENOMIC DNA]</scope>
    <source>
        <strain evidence="5 6">NBRC 14818</strain>
    </source>
</reference>
<gene>
    <name evidence="5" type="ORF">EMQ_2733</name>
</gene>
<dbReference type="EMBL" id="AP023410">
    <property type="protein sequence ID" value="BCK77127.1"/>
    <property type="molecule type" value="Genomic_DNA"/>
</dbReference>
<keyword evidence="6" id="KW-1185">Reference proteome</keyword>
<evidence type="ECO:0000256" key="2">
    <source>
        <dbReference type="ARBA" id="ARBA00022448"/>
    </source>
</evidence>
<dbReference type="InterPro" id="IPR051909">
    <property type="entry name" value="MFP_Cation_Efflux"/>
</dbReference>
<dbReference type="Pfam" id="PF25954">
    <property type="entry name" value="Beta-barrel_RND_2"/>
    <property type="match status" value="1"/>
</dbReference>
<dbReference type="RefSeq" id="WP_010667274.1">
    <property type="nucleotide sequence ID" value="NZ_AP023410.1"/>
</dbReference>
<sequence length="370" mass="38747">MAAENEPVITMGAAAQTNAALTVSVVQSGVLGKTLDAMGTVMSEANRNVRIHPAGSGKVLTIAVVPGQHVRKGEVLLTYQDHSLHLVRLEMARAQSALATAQAAYQNAAASYSRGRMLEGATVAAGETKRRLAVLQAAKNDIAARQADIDTLNHQLKEEYNSVTESDRVQTRTSDETSAIIAPAAAEVQNVFVGVADDVSPATELMTLFDISSVWIVSDILPQDAAQVVEGGEQTTELVSDAGTTLLTSKITSVGDMADPATGLVRVISTAPNPEGHLHPGMFLNTHLPTREKTAGIIVPESAVTEINGESFVFVPAGPNRFRPQEVHVGAAGNGQKVITSGLSAGERIVTHGAFALKAVMLVSDMDDGD</sequence>
<accession>A0AB33IN81</accession>
<name>A0AB33IN81_ACEAC</name>
<organism evidence="5 6">
    <name type="scientific">Acetobacter aceti NBRC 14818</name>
    <dbReference type="NCBI Taxonomy" id="887700"/>
    <lineage>
        <taxon>Bacteria</taxon>
        <taxon>Pseudomonadati</taxon>
        <taxon>Pseudomonadota</taxon>
        <taxon>Alphaproteobacteria</taxon>
        <taxon>Acetobacterales</taxon>
        <taxon>Acetobacteraceae</taxon>
        <taxon>Acetobacter</taxon>
        <taxon>Acetobacter subgen. Acetobacter</taxon>
    </lineage>
</organism>
<dbReference type="AlphaFoldDB" id="A0AB33IN81"/>
<dbReference type="GO" id="GO:0030313">
    <property type="term" value="C:cell envelope"/>
    <property type="evidence" value="ECO:0007669"/>
    <property type="project" value="TreeGrafter"/>
</dbReference>
<dbReference type="PANTHER" id="PTHR30097:SF4">
    <property type="entry name" value="SLR6042 PROTEIN"/>
    <property type="match status" value="1"/>
</dbReference>
<dbReference type="GO" id="GO:0060003">
    <property type="term" value="P:copper ion export"/>
    <property type="evidence" value="ECO:0007669"/>
    <property type="project" value="TreeGrafter"/>
</dbReference>
<dbReference type="Gene3D" id="2.40.30.170">
    <property type="match status" value="1"/>
</dbReference>
<evidence type="ECO:0000259" key="4">
    <source>
        <dbReference type="Pfam" id="PF25975"/>
    </source>
</evidence>
<dbReference type="Gene3D" id="2.40.420.20">
    <property type="match status" value="1"/>
</dbReference>
<dbReference type="InterPro" id="IPR058649">
    <property type="entry name" value="CzcB_C"/>
</dbReference>
<dbReference type="NCBIfam" id="TIGR01730">
    <property type="entry name" value="RND_mfp"/>
    <property type="match status" value="1"/>
</dbReference>
<dbReference type="Pfam" id="PF25975">
    <property type="entry name" value="CzcB_C"/>
    <property type="match status" value="1"/>
</dbReference>
<evidence type="ECO:0000313" key="5">
    <source>
        <dbReference type="EMBL" id="BCK77127.1"/>
    </source>
</evidence>